<evidence type="ECO:0000313" key="3">
    <source>
        <dbReference type="Proteomes" id="UP000326251"/>
    </source>
</evidence>
<dbReference type="RefSeq" id="WP_150336037.1">
    <property type="nucleotide sequence ID" value="NZ_RZUG01000028.1"/>
</dbReference>
<dbReference type="InterPro" id="IPR024301">
    <property type="entry name" value="Amidase_6"/>
</dbReference>
<protein>
    <recommendedName>
        <fullName evidence="1">Putative amidase domain-containing protein</fullName>
    </recommendedName>
</protein>
<evidence type="ECO:0000313" key="2">
    <source>
        <dbReference type="EMBL" id="KAA8823129.1"/>
    </source>
</evidence>
<dbReference type="EMBL" id="RZUG01000028">
    <property type="protein sequence ID" value="KAA8823129.1"/>
    <property type="molecule type" value="Genomic_DNA"/>
</dbReference>
<feature type="domain" description="Putative amidase" evidence="1">
    <location>
        <begin position="53"/>
        <end position="203"/>
    </location>
</feature>
<evidence type="ECO:0000259" key="1">
    <source>
        <dbReference type="Pfam" id="PF12671"/>
    </source>
</evidence>
<gene>
    <name evidence="2" type="ORF">EMO92_10495</name>
</gene>
<dbReference type="AlphaFoldDB" id="A0A5J5E2W2"/>
<sequence length="212" mass="24186">MINNTNLSIEDIDAHDFDYYVNNSIVGEVSKQPSGKIDISNQNKINAKSPFVNRSAIVDYATRYVYMHNKEYVDYSGTDADCTNFASQALYAGGWQKNYQWTANDVSSTASWSVADQLFDYLLGTGDATYANTVPTSSWSPYKFMRLGDLLFYTYPNDKYTMQHTMIITKIWDNEAYLTYHSNDSLNVPFSVVSSRVKDNTYFFAIDVDAYD</sequence>
<dbReference type="PANTHER" id="PTHR40032">
    <property type="entry name" value="EXPORTED PROTEIN-RELATED"/>
    <property type="match status" value="1"/>
</dbReference>
<proteinExistence type="predicted"/>
<dbReference type="Pfam" id="PF12671">
    <property type="entry name" value="Amidase_6"/>
    <property type="match status" value="1"/>
</dbReference>
<accession>A0A5J5E2W2</accession>
<reference evidence="2 3" key="1">
    <citation type="journal article" date="2019" name="Syst. Appl. Microbiol.">
        <title>Characterization of Bifidobacterium species in feaces of the Egyptian fruit bat: Description of B. vespertilionis sp. nov. and B. rousetti sp. nov.</title>
        <authorList>
            <person name="Modesto M."/>
            <person name="Satti M."/>
            <person name="Watanabe K."/>
            <person name="Puglisi E."/>
            <person name="Morelli L."/>
            <person name="Huang C.-H."/>
            <person name="Liou J.-S."/>
            <person name="Miyashita M."/>
            <person name="Tamura T."/>
            <person name="Saito S."/>
            <person name="Mori K."/>
            <person name="Huang L."/>
            <person name="Sciavilla P."/>
            <person name="Sandri C."/>
            <person name="Spiezio C."/>
            <person name="Vitali F."/>
            <person name="Cavalieri D."/>
            <person name="Perpetuini G."/>
            <person name="Tofalo R."/>
            <person name="Bonetti A."/>
            <person name="Arita M."/>
            <person name="Mattarelli P."/>
        </authorList>
    </citation>
    <scope>NUCLEOTIDE SEQUENCE [LARGE SCALE GENOMIC DNA]</scope>
    <source>
        <strain evidence="2 3">RST19</strain>
    </source>
</reference>
<dbReference type="Proteomes" id="UP000326251">
    <property type="component" value="Unassembled WGS sequence"/>
</dbReference>
<dbReference type="PANTHER" id="PTHR40032:SF1">
    <property type="entry name" value="EXPORTED PROTEIN"/>
    <property type="match status" value="1"/>
</dbReference>
<comment type="caution">
    <text evidence="2">The sequence shown here is derived from an EMBL/GenBank/DDBJ whole genome shotgun (WGS) entry which is preliminary data.</text>
</comment>
<organism evidence="2 3">
    <name type="scientific">Bifidobacterium reuteri</name>
    <dbReference type="NCBI Taxonomy" id="983706"/>
    <lineage>
        <taxon>Bacteria</taxon>
        <taxon>Bacillati</taxon>
        <taxon>Actinomycetota</taxon>
        <taxon>Actinomycetes</taxon>
        <taxon>Bifidobacteriales</taxon>
        <taxon>Bifidobacteriaceae</taxon>
        <taxon>Bifidobacterium</taxon>
    </lineage>
</organism>
<name>A0A5J5E2W2_9BIFI</name>